<evidence type="ECO:0000313" key="2">
    <source>
        <dbReference type="Proteomes" id="UP001596028"/>
    </source>
</evidence>
<organism evidence="1 2">
    <name type="scientific">Cohnella hongkongensis</name>
    <dbReference type="NCBI Taxonomy" id="178337"/>
    <lineage>
        <taxon>Bacteria</taxon>
        <taxon>Bacillati</taxon>
        <taxon>Bacillota</taxon>
        <taxon>Bacilli</taxon>
        <taxon>Bacillales</taxon>
        <taxon>Paenibacillaceae</taxon>
        <taxon>Cohnella</taxon>
    </lineage>
</organism>
<keyword evidence="2" id="KW-1185">Reference proteome</keyword>
<dbReference type="RefSeq" id="WP_378096990.1">
    <property type="nucleotide sequence ID" value="NZ_JBHSEP010000009.1"/>
</dbReference>
<gene>
    <name evidence="1" type="primary">yqfC</name>
    <name evidence="1" type="ORF">ACFO3S_13975</name>
</gene>
<proteinExistence type="predicted"/>
<dbReference type="InterPro" id="IPR022476">
    <property type="entry name" value="Spore_YabP/YqfC"/>
</dbReference>
<reference evidence="2" key="1">
    <citation type="journal article" date="2019" name="Int. J. Syst. Evol. Microbiol.">
        <title>The Global Catalogue of Microorganisms (GCM) 10K type strain sequencing project: providing services to taxonomists for standard genome sequencing and annotation.</title>
        <authorList>
            <consortium name="The Broad Institute Genomics Platform"/>
            <consortium name="The Broad Institute Genome Sequencing Center for Infectious Disease"/>
            <person name="Wu L."/>
            <person name="Ma J."/>
        </authorList>
    </citation>
    <scope>NUCLEOTIDE SEQUENCE [LARGE SCALE GENOMIC DNA]</scope>
    <source>
        <strain evidence="2">CCUG 49571</strain>
    </source>
</reference>
<dbReference type="Proteomes" id="UP001596028">
    <property type="component" value="Unassembled WGS sequence"/>
</dbReference>
<name>A0ABV9FBP9_9BACL</name>
<accession>A0ABV9FBP9</accession>
<evidence type="ECO:0000313" key="1">
    <source>
        <dbReference type="EMBL" id="MFC4599357.1"/>
    </source>
</evidence>
<dbReference type="InterPro" id="IPR022477">
    <property type="entry name" value="Spore_YqfC"/>
</dbReference>
<dbReference type="EMBL" id="JBHSEP010000009">
    <property type="protein sequence ID" value="MFC4599357.1"/>
    <property type="molecule type" value="Genomic_DNA"/>
</dbReference>
<protein>
    <submittedName>
        <fullName evidence="1">Sporulation protein YqfC</fullName>
    </submittedName>
</protein>
<dbReference type="NCBIfam" id="TIGR02856">
    <property type="entry name" value="spore_yqfC"/>
    <property type="match status" value="1"/>
</dbReference>
<sequence>MMRVSRKLRKWTATLLDLPQDVAMDLPRITMIGGLQLTVENHRGILHFSPDSLKLAMDGGEMEVTGQNLVIRNIGAEEVFVEGKILGVQLHAKGKSSG</sequence>
<dbReference type="Pfam" id="PF07873">
    <property type="entry name" value="YabP"/>
    <property type="match status" value="1"/>
</dbReference>
<comment type="caution">
    <text evidence="1">The sequence shown here is derived from an EMBL/GenBank/DDBJ whole genome shotgun (WGS) entry which is preliminary data.</text>
</comment>